<keyword evidence="7" id="KW-0256">Endoplasmic reticulum</keyword>
<evidence type="ECO:0000256" key="9">
    <source>
        <dbReference type="ARBA" id="ARBA00023136"/>
    </source>
</evidence>
<evidence type="ECO:0000256" key="5">
    <source>
        <dbReference type="ARBA" id="ARBA00022692"/>
    </source>
</evidence>
<keyword evidence="6" id="KW-0418">Kinase</keyword>
<feature type="transmembrane region" description="Helical" evidence="10">
    <location>
        <begin position="374"/>
        <end position="394"/>
    </location>
</feature>
<evidence type="ECO:0000256" key="1">
    <source>
        <dbReference type="ARBA" id="ARBA00004477"/>
    </source>
</evidence>
<dbReference type="InterPro" id="IPR032974">
    <property type="entry name" value="Polypren_kinase"/>
</dbReference>
<feature type="transmembrane region" description="Helical" evidence="10">
    <location>
        <begin position="66"/>
        <end position="86"/>
    </location>
</feature>
<evidence type="ECO:0000256" key="2">
    <source>
        <dbReference type="ARBA" id="ARBA00010794"/>
    </source>
</evidence>
<evidence type="ECO:0000256" key="7">
    <source>
        <dbReference type="ARBA" id="ARBA00022824"/>
    </source>
</evidence>
<dbReference type="Proteomes" id="UP001163046">
    <property type="component" value="Unassembled WGS sequence"/>
</dbReference>
<feature type="transmembrane region" description="Helical" evidence="10">
    <location>
        <begin position="231"/>
        <end position="255"/>
    </location>
</feature>
<comment type="caution">
    <text evidence="11">The sequence shown here is derived from an EMBL/GenBank/DDBJ whole genome shotgun (WGS) entry which is preliminary data.</text>
</comment>
<evidence type="ECO:0000313" key="11">
    <source>
        <dbReference type="EMBL" id="KAJ7385455.1"/>
    </source>
</evidence>
<feature type="transmembrane region" description="Helical" evidence="10">
    <location>
        <begin position="29"/>
        <end position="54"/>
    </location>
</feature>
<feature type="transmembrane region" description="Helical" evidence="10">
    <location>
        <begin position="445"/>
        <end position="466"/>
    </location>
</feature>
<dbReference type="PANTHER" id="PTHR13205">
    <property type="entry name" value="TRANSMEMBRANE PROTEIN 15-RELATED"/>
    <property type="match status" value="1"/>
</dbReference>
<evidence type="ECO:0000256" key="10">
    <source>
        <dbReference type="SAM" id="Phobius"/>
    </source>
</evidence>
<keyword evidence="5 10" id="KW-0812">Transmembrane</keyword>
<keyword evidence="8 10" id="KW-1133">Transmembrane helix</keyword>
<reference evidence="11" key="1">
    <citation type="submission" date="2023-01" db="EMBL/GenBank/DDBJ databases">
        <title>Genome assembly of the deep-sea coral Lophelia pertusa.</title>
        <authorList>
            <person name="Herrera S."/>
            <person name="Cordes E."/>
        </authorList>
    </citation>
    <scope>NUCLEOTIDE SEQUENCE</scope>
    <source>
        <strain evidence="11">USNM1676648</strain>
        <tissue evidence="11">Polyp</tissue>
    </source>
</reference>
<evidence type="ECO:0000313" key="12">
    <source>
        <dbReference type="Proteomes" id="UP001163046"/>
    </source>
</evidence>
<dbReference type="EC" id="2.7.1.108" evidence="3"/>
<dbReference type="GO" id="GO:0004168">
    <property type="term" value="F:dolichol kinase activity"/>
    <property type="evidence" value="ECO:0007669"/>
    <property type="project" value="UniProtKB-EC"/>
</dbReference>
<feature type="transmembrane region" description="Helical" evidence="10">
    <location>
        <begin position="275"/>
        <end position="293"/>
    </location>
</feature>
<feature type="transmembrane region" description="Helical" evidence="10">
    <location>
        <begin position="194"/>
        <end position="219"/>
    </location>
</feature>
<keyword evidence="9 10" id="KW-0472">Membrane</keyword>
<comment type="subcellular location">
    <subcellularLocation>
        <location evidence="1">Endoplasmic reticulum membrane</location>
        <topology evidence="1">Multi-pass membrane protein</topology>
    </subcellularLocation>
</comment>
<evidence type="ECO:0000256" key="4">
    <source>
        <dbReference type="ARBA" id="ARBA00022679"/>
    </source>
</evidence>
<accession>A0A9X0D3F6</accession>
<proteinExistence type="inferred from homology"/>
<keyword evidence="4" id="KW-0808">Transferase</keyword>
<feature type="transmembrane region" description="Helical" evidence="10">
    <location>
        <begin position="6"/>
        <end position="22"/>
    </location>
</feature>
<comment type="similarity">
    <text evidence="2">Belongs to the polyprenol kinase family.</text>
</comment>
<evidence type="ECO:0000256" key="6">
    <source>
        <dbReference type="ARBA" id="ARBA00022777"/>
    </source>
</evidence>
<dbReference type="PANTHER" id="PTHR13205:SF15">
    <property type="entry name" value="DOLICHOL KINASE"/>
    <property type="match status" value="1"/>
</dbReference>
<evidence type="ECO:0000256" key="8">
    <source>
        <dbReference type="ARBA" id="ARBA00022989"/>
    </source>
</evidence>
<evidence type="ECO:0000256" key="3">
    <source>
        <dbReference type="ARBA" id="ARBA00012132"/>
    </source>
</evidence>
<feature type="transmembrane region" description="Helical" evidence="10">
    <location>
        <begin position="406"/>
        <end position="425"/>
    </location>
</feature>
<name>A0A9X0D3F6_9CNID</name>
<sequence>MIGESVIVIGSSLYVFCSLFEWKQSVGYILFHAVLFTVACIPSVKWAVGITKWFHLRPLAGDGMEIGSLLVPMVLTSQMAFIERWDSKYLKVTEVERSYLLSTQLMSMLTVSILLIVNHEKTIDFIILLFCGDHLHCSHNKCSVGCRYHPCVEAVVLLSVDSYSNLGTKLSYLSPTFYNIIGIYADVTRGTHSLWMQLLLIGSLTTGLFLLPVFYYLTLVSDYWETVTGYLAFYAVICFTFFALLLPWSVLMLGGDNPFMWLWRYLDNVYIRLPLIRYWLCIVLVAVGFVAWQSRQPTSSASTTITRKCFHLLALAIYIPGVIYEPYLTHLASSVAVAAFIFIEYIRLYRIGPFGESIHSALQVFLDEKDSGPLILTHVYLLLGFAMPLWIYPVDYLKPDSTGCKLALYSGILALGIGDTMASVIGKKLGRYRWPGSLKTVEGTLAGIISQLLFLWTLHYTGLLWLPRERWLPVSAAVTVGSLLEAWTSQIDNIVLSPFLCSLLMFKCR</sequence>
<feature type="transmembrane region" description="Helical" evidence="10">
    <location>
        <begin position="98"/>
        <end position="117"/>
    </location>
</feature>
<keyword evidence="12" id="KW-1185">Reference proteome</keyword>
<gene>
    <name evidence="11" type="ORF">OS493_016539</name>
</gene>
<dbReference type="EMBL" id="MU825881">
    <property type="protein sequence ID" value="KAJ7385455.1"/>
    <property type="molecule type" value="Genomic_DNA"/>
</dbReference>
<organism evidence="11 12">
    <name type="scientific">Desmophyllum pertusum</name>
    <dbReference type="NCBI Taxonomy" id="174260"/>
    <lineage>
        <taxon>Eukaryota</taxon>
        <taxon>Metazoa</taxon>
        <taxon>Cnidaria</taxon>
        <taxon>Anthozoa</taxon>
        <taxon>Hexacorallia</taxon>
        <taxon>Scleractinia</taxon>
        <taxon>Caryophylliina</taxon>
        <taxon>Caryophylliidae</taxon>
        <taxon>Desmophyllum</taxon>
    </lineage>
</organism>
<dbReference type="OrthoDB" id="5969596at2759"/>
<dbReference type="AlphaFoldDB" id="A0A9X0D3F6"/>
<feature type="transmembrane region" description="Helical" evidence="10">
    <location>
        <begin position="305"/>
        <end position="324"/>
    </location>
</feature>
<protein>
    <recommendedName>
        <fullName evidence="3">dolichol kinase</fullName>
        <ecNumber evidence="3">2.7.1.108</ecNumber>
    </recommendedName>
</protein>
<dbReference type="GO" id="GO:0005789">
    <property type="term" value="C:endoplasmic reticulum membrane"/>
    <property type="evidence" value="ECO:0007669"/>
    <property type="project" value="UniProtKB-SubCell"/>
</dbReference>
<dbReference type="GO" id="GO:0043048">
    <property type="term" value="P:dolichyl monophosphate biosynthetic process"/>
    <property type="evidence" value="ECO:0007669"/>
    <property type="project" value="TreeGrafter"/>
</dbReference>